<sequence>AIVIWIQPNLCHCATVPCIMDERSTGKRRSTKTVLDTLSKVDISKQGLNISSVLPATNLQPRPNDTIPAVDTTKASLNPFPAEEGDILITQEAVKLKQNVDASILNAKKLYELSNTAAVKGITAKGGNRKASEGTLFVTKPPSPTRSKQLLGKTADPKASSRNPRKGTTASEILHTEKLRKTDPVHSLSSKLKRAISFNPLTSVAKTPSVQTPDARNRHYSKVVTHIVKRLGGRASGSSVSLPVASQSKTPSPKSSKKNKFKRRSWKKASLKKGKSEIPVTINNFFTTIKTVDNLHDLKKSCSKENVRRSSKKKGKSTNKLKASTSEIKANPSLRLATLSTPKLAALPSPRSLLLRSVSKPVSTDSNKIFKKAISASKISVSKSATTTKRPTSAMSKPEPPQTAISGRAMSVSKLHEPPHRSLSVAKTKINKANSSVHILSTPRLQESKDVKKSLSRRPKSAMQLRVEESEKKRVKSKVKKSKSKTLNNANANNVNDTEDKEALQSDSPPVVSLTPVCRDSQTEASCHDAVSTVSFDDLVVLSGEINDDSKYNPQESITFYLSKSMDKPFVNASQFENKNTNFSSKPTYEFDGSHEEDKLYNMCFMDLVKNGFDEDMFPSVNVHPKTNKQRVRFNLQLAERMARNMKQGSLEYDPARYGNRVKPDALTYVFRNTDSPANEHRKQRSIHSPDARLQLTSKSETKKWPNIWANVLRSRKWREVYSLVDSSSATDLVEETSCDEETESSHLQPNRSEHDMSTDGHKTLKPPKKIRKKQRSVRSRRQRESSAGTNDNPPSDVVFPPYTCRYNEEGSSDLSAEHSANTTFSYLQLDLSDASASHHSEEAIEIPALRLPACSNKKQAKFQLKWLHLVEHLTKEIQKDCLVKGYEILQRLSRGNPRVHSLLFLANNRNNPLYSPIEITAIRWPYACFTSSVISLGGAATGRQYIQTWVNALPPHSNLIMLLHRFCTDNWVYHVTQHCPWPSLDHLIRQSSTPWGPGSCQGLPENACKTIFKQICAGMGHLHQHDVLHGDLNCSNILVSNMLQVKLAGYGPVCQRMMSPIQSIKGHVPLQGDSYNVNTPPELMARRDVWTKSCDVWCMGITLLQMVIGEISHEVNSAIRLNGCNNPVARLHLPNCGYQLSRLIDKILQPNAINRPSVFHISNHPWLCDVTDLAAVLWQRSNKNAVRRTDGSTFPLPKRFQNLENRSDESIYASSESDCSAIESYDILTSQDREEDDTYLNSYKSDFLANLQKESTSVSKTLYKCGLGENWLTDKNRLVSSFNSLTSLSSSNRFEPIFCRSPSPKVNFISSRSSSRGDIMSFVNSKLKIEDVAIVNRNGVTERQPGKRIQPHNGGNDYQEERHKGCDLLKLMENLAPKNGNMELVK</sequence>
<keyword evidence="4" id="KW-0418">Kinase</keyword>
<dbReference type="PROSITE" id="PS50011">
    <property type="entry name" value="PROTEIN_KINASE_DOM"/>
    <property type="match status" value="1"/>
</dbReference>
<feature type="region of interest" description="Disordered" evidence="6">
    <location>
        <begin position="732"/>
        <end position="803"/>
    </location>
</feature>
<feature type="compositionally biased region" description="Low complexity" evidence="6">
    <location>
        <begin position="380"/>
        <end position="389"/>
    </location>
</feature>
<keyword evidence="2" id="KW-0808">Transferase</keyword>
<keyword evidence="1" id="KW-0723">Serine/threonine-protein kinase</keyword>
<feature type="region of interest" description="Disordered" evidence="6">
    <location>
        <begin position="303"/>
        <end position="326"/>
    </location>
</feature>
<dbReference type="InterPro" id="IPR000719">
    <property type="entry name" value="Prot_kinase_dom"/>
</dbReference>
<proteinExistence type="predicted"/>
<evidence type="ECO:0000259" key="7">
    <source>
        <dbReference type="PROSITE" id="PS50011"/>
    </source>
</evidence>
<dbReference type="Gene3D" id="1.10.510.10">
    <property type="entry name" value="Transferase(Phosphotransferase) domain 1"/>
    <property type="match status" value="1"/>
</dbReference>
<gene>
    <name evidence="8" type="ORF">CUNI_LOCUS11122</name>
</gene>
<dbReference type="PANTHER" id="PTHR24346:SF82">
    <property type="entry name" value="KP78A-RELATED"/>
    <property type="match status" value="1"/>
</dbReference>
<dbReference type="GO" id="GO:0005737">
    <property type="term" value="C:cytoplasm"/>
    <property type="evidence" value="ECO:0007669"/>
    <property type="project" value="TreeGrafter"/>
</dbReference>
<evidence type="ECO:0000313" key="9">
    <source>
        <dbReference type="Proteomes" id="UP000678393"/>
    </source>
</evidence>
<keyword evidence="9" id="KW-1185">Reference proteome</keyword>
<evidence type="ECO:0000313" key="8">
    <source>
        <dbReference type="EMBL" id="CAG5125564.1"/>
    </source>
</evidence>
<feature type="compositionally biased region" description="Basic and acidic residues" evidence="6">
    <location>
        <begin position="752"/>
        <end position="763"/>
    </location>
</feature>
<evidence type="ECO:0000256" key="5">
    <source>
        <dbReference type="ARBA" id="ARBA00022840"/>
    </source>
</evidence>
<evidence type="ECO:0000256" key="6">
    <source>
        <dbReference type="SAM" id="MobiDB-lite"/>
    </source>
</evidence>
<feature type="compositionally biased region" description="Polar residues" evidence="6">
    <location>
        <begin position="160"/>
        <end position="171"/>
    </location>
</feature>
<keyword evidence="5" id="KW-0067">ATP-binding</keyword>
<evidence type="ECO:0000256" key="1">
    <source>
        <dbReference type="ARBA" id="ARBA00022527"/>
    </source>
</evidence>
<dbReference type="InterPro" id="IPR011009">
    <property type="entry name" value="Kinase-like_dom_sf"/>
</dbReference>
<organism evidence="8 9">
    <name type="scientific">Candidula unifasciata</name>
    <dbReference type="NCBI Taxonomy" id="100452"/>
    <lineage>
        <taxon>Eukaryota</taxon>
        <taxon>Metazoa</taxon>
        <taxon>Spiralia</taxon>
        <taxon>Lophotrochozoa</taxon>
        <taxon>Mollusca</taxon>
        <taxon>Gastropoda</taxon>
        <taxon>Heterobranchia</taxon>
        <taxon>Euthyneura</taxon>
        <taxon>Panpulmonata</taxon>
        <taxon>Eupulmonata</taxon>
        <taxon>Stylommatophora</taxon>
        <taxon>Helicina</taxon>
        <taxon>Helicoidea</taxon>
        <taxon>Geomitridae</taxon>
        <taxon>Candidula</taxon>
    </lineage>
</organism>
<feature type="domain" description="Protein kinase" evidence="7">
    <location>
        <begin position="887"/>
        <end position="1168"/>
    </location>
</feature>
<feature type="compositionally biased region" description="Polar residues" evidence="6">
    <location>
        <begin position="431"/>
        <end position="445"/>
    </location>
</feature>
<dbReference type="GO" id="GO:0035556">
    <property type="term" value="P:intracellular signal transduction"/>
    <property type="evidence" value="ECO:0007669"/>
    <property type="project" value="TreeGrafter"/>
</dbReference>
<feature type="region of interest" description="Disordered" evidence="6">
    <location>
        <begin position="125"/>
        <end position="174"/>
    </location>
</feature>
<keyword evidence="3" id="KW-0547">Nucleotide-binding</keyword>
<feature type="compositionally biased region" description="Polar residues" evidence="6">
    <location>
        <begin position="236"/>
        <end position="245"/>
    </location>
</feature>
<feature type="compositionally biased region" description="Basic residues" evidence="6">
    <location>
        <begin position="309"/>
        <end position="319"/>
    </location>
</feature>
<name>A0A8S3Z7Q3_9EUPU</name>
<dbReference type="SUPFAM" id="SSF56112">
    <property type="entry name" value="Protein kinase-like (PK-like)"/>
    <property type="match status" value="1"/>
</dbReference>
<accession>A0A8S3Z7Q3</accession>
<protein>
    <recommendedName>
        <fullName evidence="7">Protein kinase domain-containing protein</fullName>
    </recommendedName>
</protein>
<feature type="compositionally biased region" description="Basic residues" evidence="6">
    <location>
        <begin position="255"/>
        <end position="273"/>
    </location>
</feature>
<comment type="caution">
    <text evidence="8">The sequence shown here is derived from an EMBL/GenBank/DDBJ whole genome shotgun (WGS) entry which is preliminary data.</text>
</comment>
<feature type="region of interest" description="Disordered" evidence="6">
    <location>
        <begin position="234"/>
        <end position="273"/>
    </location>
</feature>
<feature type="compositionally biased region" description="Basic residues" evidence="6">
    <location>
        <begin position="473"/>
        <end position="484"/>
    </location>
</feature>
<dbReference type="EMBL" id="CAJHNH020002101">
    <property type="protein sequence ID" value="CAG5125564.1"/>
    <property type="molecule type" value="Genomic_DNA"/>
</dbReference>
<evidence type="ECO:0000256" key="4">
    <source>
        <dbReference type="ARBA" id="ARBA00022777"/>
    </source>
</evidence>
<evidence type="ECO:0000256" key="2">
    <source>
        <dbReference type="ARBA" id="ARBA00022679"/>
    </source>
</evidence>
<dbReference type="OrthoDB" id="4062651at2759"/>
<dbReference type="CDD" id="cd00180">
    <property type="entry name" value="PKc"/>
    <property type="match status" value="1"/>
</dbReference>
<reference evidence="8" key="1">
    <citation type="submission" date="2021-04" db="EMBL/GenBank/DDBJ databases">
        <authorList>
            <consortium name="Molecular Ecology Group"/>
        </authorList>
    </citation>
    <scope>NUCLEOTIDE SEQUENCE</scope>
</reference>
<dbReference type="Pfam" id="PF00069">
    <property type="entry name" value="Pkinase"/>
    <property type="match status" value="1"/>
</dbReference>
<dbReference type="GO" id="GO:0005524">
    <property type="term" value="F:ATP binding"/>
    <property type="evidence" value="ECO:0007669"/>
    <property type="project" value="UniProtKB-KW"/>
</dbReference>
<dbReference type="PANTHER" id="PTHR24346">
    <property type="entry name" value="MAP/MICROTUBULE AFFINITY-REGULATING KINASE"/>
    <property type="match status" value="1"/>
</dbReference>
<dbReference type="GO" id="GO:0004674">
    <property type="term" value="F:protein serine/threonine kinase activity"/>
    <property type="evidence" value="ECO:0007669"/>
    <property type="project" value="UniProtKB-KW"/>
</dbReference>
<feature type="region of interest" description="Disordered" evidence="6">
    <location>
        <begin position="675"/>
        <end position="699"/>
    </location>
</feature>
<feature type="compositionally biased region" description="Acidic residues" evidence="6">
    <location>
        <begin position="733"/>
        <end position="743"/>
    </location>
</feature>
<dbReference type="Proteomes" id="UP000678393">
    <property type="component" value="Unassembled WGS sequence"/>
</dbReference>
<evidence type="ECO:0000256" key="3">
    <source>
        <dbReference type="ARBA" id="ARBA00022741"/>
    </source>
</evidence>
<feature type="non-terminal residue" evidence="8">
    <location>
        <position position="1"/>
    </location>
</feature>
<feature type="compositionally biased region" description="Basic residues" evidence="6">
    <location>
        <begin position="764"/>
        <end position="782"/>
    </location>
</feature>
<feature type="region of interest" description="Disordered" evidence="6">
    <location>
        <begin position="380"/>
        <end position="511"/>
    </location>
</feature>